<dbReference type="EMBL" id="QNRK01000034">
    <property type="protein sequence ID" value="RBP05696.1"/>
    <property type="molecule type" value="Genomic_DNA"/>
</dbReference>
<gene>
    <name evidence="13" type="ORF">DFR50_13459</name>
</gene>
<dbReference type="GO" id="GO:0000725">
    <property type="term" value="P:recombinational repair"/>
    <property type="evidence" value="ECO:0007669"/>
    <property type="project" value="TreeGrafter"/>
</dbReference>
<dbReference type="PROSITE" id="PS51217">
    <property type="entry name" value="UVRD_HELICASE_CTER"/>
    <property type="match status" value="1"/>
</dbReference>
<dbReference type="InterPro" id="IPR014017">
    <property type="entry name" value="DNA_helicase_UvrD-like_C"/>
</dbReference>
<dbReference type="EC" id="5.6.2.4" evidence="7"/>
<feature type="domain" description="UvrD-like helicase ATP-binding" evidence="11">
    <location>
        <begin position="8"/>
        <end position="489"/>
    </location>
</feature>
<dbReference type="GO" id="GO:0016787">
    <property type="term" value="F:hydrolase activity"/>
    <property type="evidence" value="ECO:0007669"/>
    <property type="project" value="UniProtKB-UniRule"/>
</dbReference>
<evidence type="ECO:0000256" key="6">
    <source>
        <dbReference type="ARBA" id="ARBA00034617"/>
    </source>
</evidence>
<organism evidence="13 14">
    <name type="scientific">Roseiarcus fermentans</name>
    <dbReference type="NCBI Taxonomy" id="1473586"/>
    <lineage>
        <taxon>Bacteria</taxon>
        <taxon>Pseudomonadati</taxon>
        <taxon>Pseudomonadota</taxon>
        <taxon>Alphaproteobacteria</taxon>
        <taxon>Hyphomicrobiales</taxon>
        <taxon>Roseiarcaceae</taxon>
        <taxon>Roseiarcus</taxon>
    </lineage>
</organism>
<dbReference type="PANTHER" id="PTHR11070:SF2">
    <property type="entry name" value="ATP-DEPENDENT DNA HELICASE SRS2"/>
    <property type="match status" value="1"/>
</dbReference>
<evidence type="ECO:0000256" key="10">
    <source>
        <dbReference type="PROSITE-ProRule" id="PRU00560"/>
    </source>
</evidence>
<accession>A0A366EUT9</accession>
<evidence type="ECO:0000256" key="8">
    <source>
        <dbReference type="ARBA" id="ARBA00034923"/>
    </source>
</evidence>
<dbReference type="PROSITE" id="PS51198">
    <property type="entry name" value="UVRD_HELICASE_ATP_BIND"/>
    <property type="match status" value="1"/>
</dbReference>
<name>A0A366EUT9_9HYPH</name>
<keyword evidence="3 10" id="KW-0347">Helicase</keyword>
<comment type="catalytic activity">
    <reaction evidence="9">
        <text>ATP + H2O = ADP + phosphate + H(+)</text>
        <dbReference type="Rhea" id="RHEA:13065"/>
        <dbReference type="ChEBI" id="CHEBI:15377"/>
        <dbReference type="ChEBI" id="CHEBI:15378"/>
        <dbReference type="ChEBI" id="CHEBI:30616"/>
        <dbReference type="ChEBI" id="CHEBI:43474"/>
        <dbReference type="ChEBI" id="CHEBI:456216"/>
        <dbReference type="EC" id="5.6.2.4"/>
    </reaction>
</comment>
<evidence type="ECO:0000256" key="7">
    <source>
        <dbReference type="ARBA" id="ARBA00034808"/>
    </source>
</evidence>
<evidence type="ECO:0000259" key="11">
    <source>
        <dbReference type="PROSITE" id="PS51198"/>
    </source>
</evidence>
<evidence type="ECO:0000313" key="14">
    <source>
        <dbReference type="Proteomes" id="UP000253529"/>
    </source>
</evidence>
<dbReference type="GO" id="GO:0005524">
    <property type="term" value="F:ATP binding"/>
    <property type="evidence" value="ECO:0007669"/>
    <property type="project" value="UniProtKB-UniRule"/>
</dbReference>
<dbReference type="GO" id="GO:0005829">
    <property type="term" value="C:cytosol"/>
    <property type="evidence" value="ECO:0007669"/>
    <property type="project" value="TreeGrafter"/>
</dbReference>
<keyword evidence="4 10" id="KW-0067">ATP-binding</keyword>
<comment type="catalytic activity">
    <reaction evidence="6">
        <text>Couples ATP hydrolysis with the unwinding of duplex DNA by translocating in the 3'-5' direction.</text>
        <dbReference type="EC" id="5.6.2.4"/>
    </reaction>
</comment>
<evidence type="ECO:0000259" key="12">
    <source>
        <dbReference type="PROSITE" id="PS51217"/>
    </source>
</evidence>
<keyword evidence="1 10" id="KW-0547">Nucleotide-binding</keyword>
<dbReference type="InterPro" id="IPR000212">
    <property type="entry name" value="DNA_helicase_UvrD/REP"/>
</dbReference>
<feature type="domain" description="UvrD-like helicase C-terminal" evidence="12">
    <location>
        <begin position="520"/>
        <end position="796"/>
    </location>
</feature>
<dbReference type="InterPro" id="IPR014151">
    <property type="entry name" value="DNA_helicase_AddA"/>
</dbReference>
<dbReference type="AlphaFoldDB" id="A0A366EUT9"/>
<sequence length="1139" mass="121804">MSRPLDIPEALRRYQALASDPAASAWVSANAGSGKTHVLTQRVLRLLLDGAKPAQILGLTFTKAAAANMAGRIFRTLAEWTTLDDERLSAAIAETGAGRPGPPALAFARQLFARTIETPGGLKIQTLHAFCERLLQVFPFEANVPAHFKVVDEREAARLMIAARDRALVALGSSAEGEAALDRVARDAGAFNFDRLLAEAQDFAEVFAGFADAARYGEALRRRLGLQPGETTASVETEMLGGDVGTRRRIAWAQGLAAGKAQDKAFAAGLTAANAGIDRTARVRALLGAFFTKDGEGEPRGGKKAHLTTAAVRETRPDLEKAVQRELVRLIGLRDRLRSVATLDRSTALFAVSGEILTAFAAEKAGRGALDFADQIARALALVTRSSAAWVMQKLDYGLDHLLIDEAQDNSAGQWRIVEALTDEFFAGESARSRRRTVFAVGDEKQSIFSFQGAAPGLFADMRRGFARRHRDADKPFASVPMNFSFRSAPAVLAAVDMVFQSEAAWNGVAAEGEPPPIHEAIQKTLKGVVEIWPPVEPETGRDPDDWRMPLDEPAARDPAVVLAQRIASQIARWLDPGSRERVVGDDGEPRRIRPGDVLILVRRRNAFFEAMIRALKDRGVKVAGADRLKLREHIAVMDLIAAGRAALAADDDLSLACALKSPLIGLDDPALYRLAADRAGPLAAALDAAQDPAAQAAARRVAEWRRRAVTLGPYAFYARLVGEDGGRKALIARLGDDAADPIDEFLALALDHERNDAPSLTRFLAEVEETEAEIKRDLEAESDGVRVLTVHASKGLEAPIVILPDTMVAPGGRHDPKLMPLAPLDAGDPPLFAWTRKAAEDCDVVAAARARGRAEEAGEHRRLLYVAMTRAAERLIVAGYQGQRRRPDGCWYDLVAGSLEPATVAAPAFWDAKAIVRRYGESLTADAASETEAPAAPPPPPGWLSTRIADAAPALRIRPSARAAGERAGRRAEGLVAHALLHLLPGVERDRRREAALSILGAQGAGLPEARRRALLDQVLAVIDAPELAPLFGPNSRAEVPFAGAVDRPGGPPLPLSGRLDRLAVTDDAVYVVDFKLGAAPAAPAPAHVAQLALTGAALEPLYPGRAVRAALVYLDGPAIRPLSKAELKAALAPVITS</sequence>
<keyword evidence="5" id="KW-0413">Isomerase</keyword>
<dbReference type="GO" id="GO:0033202">
    <property type="term" value="C:DNA helicase complex"/>
    <property type="evidence" value="ECO:0007669"/>
    <property type="project" value="TreeGrafter"/>
</dbReference>
<dbReference type="InterPro" id="IPR038726">
    <property type="entry name" value="PDDEXK_AddAB-type"/>
</dbReference>
<feature type="binding site" evidence="10">
    <location>
        <begin position="29"/>
        <end position="36"/>
    </location>
    <ligand>
        <name>ATP</name>
        <dbReference type="ChEBI" id="CHEBI:30616"/>
    </ligand>
</feature>
<evidence type="ECO:0000256" key="3">
    <source>
        <dbReference type="ARBA" id="ARBA00022806"/>
    </source>
</evidence>
<dbReference type="SUPFAM" id="SSF52540">
    <property type="entry name" value="P-loop containing nucleoside triphosphate hydrolases"/>
    <property type="match status" value="1"/>
</dbReference>
<dbReference type="RefSeq" id="WP_170153375.1">
    <property type="nucleotide sequence ID" value="NZ_QNRK01000034.1"/>
</dbReference>
<reference evidence="13 14" key="1">
    <citation type="submission" date="2018-06" db="EMBL/GenBank/DDBJ databases">
        <title>Genomic Encyclopedia of Type Strains, Phase IV (KMG-IV): sequencing the most valuable type-strain genomes for metagenomic binning, comparative biology and taxonomic classification.</title>
        <authorList>
            <person name="Goeker M."/>
        </authorList>
    </citation>
    <scope>NUCLEOTIDE SEQUENCE [LARGE SCALE GENOMIC DNA]</scope>
    <source>
        <strain evidence="13 14">DSM 24875</strain>
    </source>
</reference>
<evidence type="ECO:0000256" key="2">
    <source>
        <dbReference type="ARBA" id="ARBA00022801"/>
    </source>
</evidence>
<proteinExistence type="predicted"/>
<evidence type="ECO:0000256" key="4">
    <source>
        <dbReference type="ARBA" id="ARBA00022840"/>
    </source>
</evidence>
<keyword evidence="14" id="KW-1185">Reference proteome</keyword>
<dbReference type="Pfam" id="PF12705">
    <property type="entry name" value="PDDEXK_1"/>
    <property type="match status" value="1"/>
</dbReference>
<evidence type="ECO:0000256" key="5">
    <source>
        <dbReference type="ARBA" id="ARBA00023235"/>
    </source>
</evidence>
<dbReference type="PANTHER" id="PTHR11070">
    <property type="entry name" value="UVRD / RECB / PCRA DNA HELICASE FAMILY MEMBER"/>
    <property type="match status" value="1"/>
</dbReference>
<keyword evidence="2 10" id="KW-0378">Hydrolase</keyword>
<protein>
    <recommendedName>
        <fullName evidence="7">DNA 3'-5' helicase</fullName>
        <ecNumber evidence="7">5.6.2.4</ecNumber>
    </recommendedName>
    <alternativeName>
        <fullName evidence="8">DNA 3'-5' helicase II</fullName>
    </alternativeName>
</protein>
<dbReference type="Pfam" id="PF13361">
    <property type="entry name" value="UvrD_C"/>
    <property type="match status" value="1"/>
</dbReference>
<dbReference type="InterPro" id="IPR014016">
    <property type="entry name" value="UvrD-like_ATP-bd"/>
</dbReference>
<dbReference type="Pfam" id="PF00580">
    <property type="entry name" value="UvrD-helicase"/>
    <property type="match status" value="1"/>
</dbReference>
<evidence type="ECO:0000256" key="9">
    <source>
        <dbReference type="ARBA" id="ARBA00048988"/>
    </source>
</evidence>
<evidence type="ECO:0000256" key="1">
    <source>
        <dbReference type="ARBA" id="ARBA00022741"/>
    </source>
</evidence>
<dbReference type="NCBIfam" id="TIGR02784">
    <property type="entry name" value="addA_alphas"/>
    <property type="match status" value="1"/>
</dbReference>
<comment type="caution">
    <text evidence="13">The sequence shown here is derived from an EMBL/GenBank/DDBJ whole genome shotgun (WGS) entry which is preliminary data.</text>
</comment>
<dbReference type="InterPro" id="IPR027417">
    <property type="entry name" value="P-loop_NTPase"/>
</dbReference>
<dbReference type="GO" id="GO:0043138">
    <property type="term" value="F:3'-5' DNA helicase activity"/>
    <property type="evidence" value="ECO:0007669"/>
    <property type="project" value="UniProtKB-EC"/>
</dbReference>
<dbReference type="Gene3D" id="3.40.50.300">
    <property type="entry name" value="P-loop containing nucleotide triphosphate hydrolases"/>
    <property type="match status" value="4"/>
</dbReference>
<dbReference type="Proteomes" id="UP000253529">
    <property type="component" value="Unassembled WGS sequence"/>
</dbReference>
<dbReference type="GO" id="GO:0003677">
    <property type="term" value="F:DNA binding"/>
    <property type="evidence" value="ECO:0007669"/>
    <property type="project" value="InterPro"/>
</dbReference>
<evidence type="ECO:0000313" key="13">
    <source>
        <dbReference type="EMBL" id="RBP05696.1"/>
    </source>
</evidence>